<reference evidence="2 3" key="1">
    <citation type="submission" date="2016-11" db="EMBL/GenBank/DDBJ databases">
        <authorList>
            <person name="Jaros S."/>
            <person name="Januszkiewicz K."/>
            <person name="Wedrychowicz H."/>
        </authorList>
    </citation>
    <scope>NUCLEOTIDE SEQUENCE [LARGE SCALE GENOMIC DNA]</scope>
    <source>
        <strain evidence="2 3">DSM 26991</strain>
    </source>
</reference>
<keyword evidence="1" id="KW-0732">Signal</keyword>
<sequence>MKKYLYILGVVSLSLPLLLTSCNQDNEGLTYESETGNYTSFRQNALNYSLNGNENEVLIPIYRENTKGTETVDLKPVKSSVLSIESMSVSFADGENMAYAKIKANLDLMEYGPTYKVGLKLADASKVSTFGIDSITVSIGRTLTWTPMTQKGLFASEAMEDSWSVDVVKADQTTFYIVKDCYEKNFDIRFDVDKTGKVTVAAQKAWTHSSYGQVYVSGTGTYANNVITVALKHYVSAGSFGTFTEKLTIPAN</sequence>
<dbReference type="STRING" id="1297750.SAMN05444405_11950"/>
<organism evidence="2 3">
    <name type="scientific">Bacteroides luti</name>
    <dbReference type="NCBI Taxonomy" id="1297750"/>
    <lineage>
        <taxon>Bacteria</taxon>
        <taxon>Pseudomonadati</taxon>
        <taxon>Bacteroidota</taxon>
        <taxon>Bacteroidia</taxon>
        <taxon>Bacteroidales</taxon>
        <taxon>Bacteroidaceae</taxon>
        <taxon>Bacteroides</taxon>
    </lineage>
</organism>
<name>A0A1M5G6T3_9BACE</name>
<evidence type="ECO:0000313" key="3">
    <source>
        <dbReference type="Proteomes" id="UP000184509"/>
    </source>
</evidence>
<dbReference type="Proteomes" id="UP000184509">
    <property type="component" value="Unassembled WGS sequence"/>
</dbReference>
<evidence type="ECO:0000256" key="1">
    <source>
        <dbReference type="SAM" id="SignalP"/>
    </source>
</evidence>
<protein>
    <recommendedName>
        <fullName evidence="4">DUF1735 domain-containing protein</fullName>
    </recommendedName>
</protein>
<keyword evidence="3" id="KW-1185">Reference proteome</keyword>
<feature type="chain" id="PRO_5012296423" description="DUF1735 domain-containing protein" evidence="1">
    <location>
        <begin position="24"/>
        <end position="252"/>
    </location>
</feature>
<feature type="signal peptide" evidence="1">
    <location>
        <begin position="1"/>
        <end position="23"/>
    </location>
</feature>
<dbReference type="PROSITE" id="PS51257">
    <property type="entry name" value="PROKAR_LIPOPROTEIN"/>
    <property type="match status" value="1"/>
</dbReference>
<proteinExistence type="predicted"/>
<dbReference type="OrthoDB" id="1049928at2"/>
<gene>
    <name evidence="2" type="ORF">SAMN05444405_11950</name>
</gene>
<evidence type="ECO:0000313" key="2">
    <source>
        <dbReference type="EMBL" id="SHF99429.1"/>
    </source>
</evidence>
<accession>A0A1M5G6T3</accession>
<evidence type="ECO:0008006" key="4">
    <source>
        <dbReference type="Google" id="ProtNLM"/>
    </source>
</evidence>
<dbReference type="EMBL" id="FQTV01000019">
    <property type="protein sequence ID" value="SHF99429.1"/>
    <property type="molecule type" value="Genomic_DNA"/>
</dbReference>
<dbReference type="AlphaFoldDB" id="A0A1M5G6T3"/>
<dbReference type="RefSeq" id="WP_073403737.1">
    <property type="nucleotide sequence ID" value="NZ_FQTV01000019.1"/>
</dbReference>